<sequence>SLVGSPDKENKGFYAQPECKEYNRCPTHYFSAHQRTDRNGLWLVNVAVSINLVIRSTQFQHKFQFNT</sequence>
<proteinExistence type="predicted"/>
<dbReference type="Proteomes" id="UP000075920">
    <property type="component" value="Unassembled WGS sequence"/>
</dbReference>
<reference evidence="2" key="1">
    <citation type="submission" date="2013-03" db="EMBL/GenBank/DDBJ databases">
        <title>The Genome Sequence of Anopheles minimus MINIMUS1.</title>
        <authorList>
            <consortium name="The Broad Institute Genomics Platform"/>
            <person name="Neafsey D.E."/>
            <person name="Walton C."/>
            <person name="Walker B."/>
            <person name="Young S.K."/>
            <person name="Zeng Q."/>
            <person name="Gargeya S."/>
            <person name="Fitzgerald M."/>
            <person name="Haas B."/>
            <person name="Abouelleil A."/>
            <person name="Allen A.W."/>
            <person name="Alvarado L."/>
            <person name="Arachchi H.M."/>
            <person name="Berlin A.M."/>
            <person name="Chapman S.B."/>
            <person name="Gainer-Dewar J."/>
            <person name="Goldberg J."/>
            <person name="Griggs A."/>
            <person name="Gujja S."/>
            <person name="Hansen M."/>
            <person name="Howarth C."/>
            <person name="Imamovic A."/>
            <person name="Ireland A."/>
            <person name="Larimer J."/>
            <person name="McCowan C."/>
            <person name="Murphy C."/>
            <person name="Pearson M."/>
            <person name="Poon T.W."/>
            <person name="Priest M."/>
            <person name="Roberts A."/>
            <person name="Saif S."/>
            <person name="Shea T."/>
            <person name="Sisk P."/>
            <person name="Sykes S."/>
            <person name="Wortman J."/>
            <person name="Nusbaum C."/>
            <person name="Birren B."/>
        </authorList>
    </citation>
    <scope>NUCLEOTIDE SEQUENCE [LARGE SCALE GENOMIC DNA]</scope>
    <source>
        <strain evidence="2">MINIMUS1</strain>
    </source>
</reference>
<keyword evidence="2" id="KW-1185">Reference proteome</keyword>
<name>A0A182W212_9DIPT</name>
<reference evidence="1" key="2">
    <citation type="submission" date="2020-05" db="UniProtKB">
        <authorList>
            <consortium name="EnsemblMetazoa"/>
        </authorList>
    </citation>
    <scope>IDENTIFICATION</scope>
    <source>
        <strain evidence="1">MINIMUS1</strain>
    </source>
</reference>
<accession>A0A182W212</accession>
<organism evidence="1 2">
    <name type="scientific">Anopheles minimus</name>
    <dbReference type="NCBI Taxonomy" id="112268"/>
    <lineage>
        <taxon>Eukaryota</taxon>
        <taxon>Metazoa</taxon>
        <taxon>Ecdysozoa</taxon>
        <taxon>Arthropoda</taxon>
        <taxon>Hexapoda</taxon>
        <taxon>Insecta</taxon>
        <taxon>Pterygota</taxon>
        <taxon>Neoptera</taxon>
        <taxon>Endopterygota</taxon>
        <taxon>Diptera</taxon>
        <taxon>Nematocera</taxon>
        <taxon>Culicoidea</taxon>
        <taxon>Culicidae</taxon>
        <taxon>Anophelinae</taxon>
        <taxon>Anopheles</taxon>
    </lineage>
</organism>
<dbReference type="AlphaFoldDB" id="A0A182W212"/>
<protein>
    <submittedName>
        <fullName evidence="1">Uncharacterized protein</fullName>
    </submittedName>
</protein>
<dbReference type="EnsemblMetazoa" id="AMIN004372-RA">
    <property type="protein sequence ID" value="AMIN004372-PA"/>
    <property type="gene ID" value="AMIN004372"/>
</dbReference>
<evidence type="ECO:0000313" key="1">
    <source>
        <dbReference type="EnsemblMetazoa" id="AMIN004372-PA"/>
    </source>
</evidence>
<evidence type="ECO:0000313" key="2">
    <source>
        <dbReference type="Proteomes" id="UP000075920"/>
    </source>
</evidence>
<dbReference type="VEuPathDB" id="VectorBase:AMIN004372"/>